<dbReference type="Proteomes" id="UP000198287">
    <property type="component" value="Unassembled WGS sequence"/>
</dbReference>
<organism evidence="3 4">
    <name type="scientific">Folsomia candida</name>
    <name type="common">Springtail</name>
    <dbReference type="NCBI Taxonomy" id="158441"/>
    <lineage>
        <taxon>Eukaryota</taxon>
        <taxon>Metazoa</taxon>
        <taxon>Ecdysozoa</taxon>
        <taxon>Arthropoda</taxon>
        <taxon>Hexapoda</taxon>
        <taxon>Collembola</taxon>
        <taxon>Entomobryomorpha</taxon>
        <taxon>Isotomoidea</taxon>
        <taxon>Isotomidae</taxon>
        <taxon>Proisotominae</taxon>
        <taxon>Folsomia</taxon>
    </lineage>
</organism>
<dbReference type="InterPro" id="IPR036865">
    <property type="entry name" value="CRAL-TRIO_dom_sf"/>
</dbReference>
<keyword evidence="4" id="KW-1185">Reference proteome</keyword>
<dbReference type="PANTHER" id="PTHR33053:SF24">
    <property type="entry name" value="TRANSPOSASE DOMAIN-CONTAINING PROTEIN"/>
    <property type="match status" value="1"/>
</dbReference>
<feature type="domain" description="CRAL-TRIO" evidence="2">
    <location>
        <begin position="948"/>
        <end position="1112"/>
    </location>
</feature>
<sequence>MGPKHQVKTPFVVVLFPNENSVEAIPSSLLFDNETKCKWPKKVTPAFSNKKKDKALRPGSDWDDYDCRVLGRFATYEEATDGLKLAEATSDIETKSDQQQHRTRKRIASRPSPKSNSSAGSDEEEEIPVILNPSVVVSAEDDADFSPESIVEPDGNFLVPPSVSVAPSITVAPAYQVAGDHQQFQQSSQTILLNLDGSFNLNSQNTALSHPATVSIPVGGPYTTSSGDLTLGFQQVVINHLAAIEKEQKDIRGLLTEIKRNQESGVSPIARPVLDFSTLPRFPLNNEGELGAFETRLQLVDEYNLFVEYLIGIGGNDLKETVTEILKRVFSKEVRIQLSYTGKGLNKISYSSFIKINDALIAATRRNRKLVNSLGGITEIQIKQIIMDKLRFSLGIMSASRNRRRIIQSNVMKIQQEIHDKVLAQSNVSEEIEQPALMLEEDEVGSNCQIFLQPSSKLNEVPLILNSNLVEGDELEVDLKDRLANWAVQHNITSTAIDDLLGILSAHVTGSNLPKCAKGLVGTPKNYEISEIQGGSYHHFGLKQKLLFLSKVFTIPRDGVLWIILGIDGLPISKSSKKQFWPILGRCINVANNVPFLIGLYYSDNSKPVDVSEFLQPFVTEFKKLSQEGIRINGILYQVRLQCIVADAPARNLIKQTSAFNGYNGCDRCIDKGVWLGRVVFKNLQADLRSDIGFVGQEDANHHVGISPLIGLGVGMVSGVVLDYMHLICLGVVKKLLKCWKRGPMHKEGKYTIYEISDRLIQLRKFVCSEFNRKPRPLSELEFWKATELRNFLLYFGPFALKGLLSSEKYEHFMALSIATRILLSNNRNWYNYARHLMFEFTKNIGKLYHDQFLVYNVHSLIHLTDDADKFGSLEKVNAFAFENSMQSLKKMLRENEIISAYSDLLDDHLLLGFLNGKKLRLDETVKCLEHFIKMRTGKYKQFTKKFRPSTATMVDKGIVNILKEKDPKGRVVVLFQASPWIPSEASLEDCIATAMFFMDEAIRSVFSEGNELVCIVDCKGFGFNQGRHFTPRIILLAVELFMRSCPSRPKAFHIVNEGYVINGLLRLLRTQLDKKLQDRFHFHSSDYEGLHEHVPASLLPASLGGEVLSLEEACDEVIIPRILQRDDFYKKLARGSRHQVMQHKGLTAKVYDSPVVVLDDDSSSHNPSVRIKRQPFTGLCGESGNPVVIRTKGCRFDSGQLATFFSFLVQLAFQNENEIISAYSDLLDDPLLLGFLNGKKLKVDETVKCLEHFIKMRTIKYKYFTKKFLPSTTTMVNKGFVNVLKERDPKGRVVVLTQACSWVPSEVTLEDCIATVMFFMDEAIRSVFSEGNEFVCILDCKGFGFHQAKYFTPRVILLGLEMFTRSIPSRPKAMHIVNEGYLINGILRLIRTQMDKKLQDRFHFHCSNVEGLHEHVPASILPAFLGGEVLSMEEACDDYLVPKILQRDDFYKKLARYLDDLDMKNINALVVLVVLLVGMVAVEAAPQRFDWACTWRCSLYNVCMARGASNGNTNNCGSSPAGCVCDKPYWL</sequence>
<evidence type="ECO:0000313" key="3">
    <source>
        <dbReference type="EMBL" id="OXA53516.1"/>
    </source>
</evidence>
<evidence type="ECO:0000256" key="1">
    <source>
        <dbReference type="SAM" id="MobiDB-lite"/>
    </source>
</evidence>
<comment type="caution">
    <text evidence="3">The sequence shown here is derived from an EMBL/GenBank/DDBJ whole genome shotgun (WGS) entry which is preliminary data.</text>
</comment>
<dbReference type="Gene3D" id="3.40.525.10">
    <property type="entry name" value="CRAL-TRIO lipid binding domain"/>
    <property type="match status" value="2"/>
</dbReference>
<protein>
    <submittedName>
        <fullName evidence="3">Alpha-tocopherol transfer protein-like</fullName>
    </submittedName>
</protein>
<dbReference type="EMBL" id="LNIX01000005">
    <property type="protein sequence ID" value="OXA53516.1"/>
    <property type="molecule type" value="Genomic_DNA"/>
</dbReference>
<dbReference type="Pfam" id="PF00650">
    <property type="entry name" value="CRAL_TRIO"/>
    <property type="match status" value="2"/>
</dbReference>
<dbReference type="OrthoDB" id="6682367at2759"/>
<dbReference type="InterPro" id="IPR001251">
    <property type="entry name" value="CRAL-TRIO_dom"/>
</dbReference>
<accession>A0A226EA60</accession>
<feature type="region of interest" description="Disordered" evidence="1">
    <location>
        <begin position="90"/>
        <end position="127"/>
    </location>
</feature>
<dbReference type="Gene3D" id="1.20.5.1200">
    <property type="entry name" value="Alpha-tocopherol transfer"/>
    <property type="match status" value="2"/>
</dbReference>
<proteinExistence type="predicted"/>
<reference evidence="3 4" key="1">
    <citation type="submission" date="2015-12" db="EMBL/GenBank/DDBJ databases">
        <title>The genome of Folsomia candida.</title>
        <authorList>
            <person name="Faddeeva A."/>
            <person name="Derks M.F."/>
            <person name="Anvar Y."/>
            <person name="Smit S."/>
            <person name="Van Straalen N."/>
            <person name="Roelofs D."/>
        </authorList>
    </citation>
    <scope>NUCLEOTIDE SEQUENCE [LARGE SCALE GENOMIC DNA]</scope>
    <source>
        <strain evidence="3 4">VU population</strain>
        <tissue evidence="3">Whole body</tissue>
    </source>
</reference>
<name>A0A226EA60_FOLCA</name>
<dbReference type="InterPro" id="IPR032071">
    <property type="entry name" value="DUF4806"/>
</dbReference>
<gene>
    <name evidence="3" type="ORF">Fcan01_10540</name>
</gene>
<evidence type="ECO:0000313" key="4">
    <source>
        <dbReference type="Proteomes" id="UP000198287"/>
    </source>
</evidence>
<dbReference type="PANTHER" id="PTHR33053">
    <property type="entry name" value="PROTEIN, PUTATIVE-RELATED"/>
    <property type="match status" value="1"/>
</dbReference>
<evidence type="ECO:0000259" key="2">
    <source>
        <dbReference type="PROSITE" id="PS50191"/>
    </source>
</evidence>
<dbReference type="Pfam" id="PF16064">
    <property type="entry name" value="DUF4806"/>
    <property type="match status" value="1"/>
</dbReference>
<feature type="domain" description="CRAL-TRIO" evidence="2">
    <location>
        <begin position="1273"/>
        <end position="1434"/>
    </location>
</feature>
<dbReference type="SUPFAM" id="SSF52087">
    <property type="entry name" value="CRAL/TRIO domain"/>
    <property type="match status" value="2"/>
</dbReference>
<dbReference type="SMART" id="SM00516">
    <property type="entry name" value="SEC14"/>
    <property type="match status" value="2"/>
</dbReference>
<dbReference type="PROSITE" id="PS50191">
    <property type="entry name" value="CRAL_TRIO"/>
    <property type="match status" value="2"/>
</dbReference>
<dbReference type="CDD" id="cd00170">
    <property type="entry name" value="SEC14"/>
    <property type="match status" value="2"/>
</dbReference>
<dbReference type="PRINTS" id="PR00180">
    <property type="entry name" value="CRETINALDHBP"/>
</dbReference>